<evidence type="ECO:0000256" key="1">
    <source>
        <dbReference type="SAM" id="SignalP"/>
    </source>
</evidence>
<name>A0ABR3W5N4_9PEZI</name>
<keyword evidence="1" id="KW-0732">Signal</keyword>
<feature type="signal peptide" evidence="1">
    <location>
        <begin position="1"/>
        <end position="23"/>
    </location>
</feature>
<evidence type="ECO:0000313" key="2">
    <source>
        <dbReference type="EMBL" id="KAL1853930.1"/>
    </source>
</evidence>
<dbReference type="Proteomes" id="UP001583177">
    <property type="component" value="Unassembled WGS sequence"/>
</dbReference>
<protein>
    <submittedName>
        <fullName evidence="2">Uncharacterized protein</fullName>
    </submittedName>
</protein>
<dbReference type="EMBL" id="JAWRVE010000145">
    <property type="protein sequence ID" value="KAL1853930.1"/>
    <property type="molecule type" value="Genomic_DNA"/>
</dbReference>
<reference evidence="2 3" key="1">
    <citation type="journal article" date="2024" name="IMA Fungus">
        <title>IMA Genome - F19 : A genome assembly and annotation guide to empower mycologists, including annotated draft genome sequences of Ceratocystis pirilliformis, Diaporthe australafricana, Fusarium ophioides, Paecilomyces lecythidis, and Sporothrix stenoceras.</title>
        <authorList>
            <person name="Aylward J."/>
            <person name="Wilson A.M."/>
            <person name="Visagie C.M."/>
            <person name="Spraker J."/>
            <person name="Barnes I."/>
            <person name="Buitendag C."/>
            <person name="Ceriani C."/>
            <person name="Del Mar Angel L."/>
            <person name="du Plessis D."/>
            <person name="Fuchs T."/>
            <person name="Gasser K."/>
            <person name="Kramer D."/>
            <person name="Li W."/>
            <person name="Munsamy K."/>
            <person name="Piso A."/>
            <person name="Price J.L."/>
            <person name="Sonnekus B."/>
            <person name="Thomas C."/>
            <person name="van der Nest A."/>
            <person name="van Dijk A."/>
            <person name="van Heerden A."/>
            <person name="van Vuuren N."/>
            <person name="Yilmaz N."/>
            <person name="Duong T.A."/>
            <person name="van der Merwe N.A."/>
            <person name="Wingfield M.J."/>
            <person name="Wingfield B.D."/>
        </authorList>
    </citation>
    <scope>NUCLEOTIDE SEQUENCE [LARGE SCALE GENOMIC DNA]</scope>
    <source>
        <strain evidence="2 3">CMW 18300</strain>
    </source>
</reference>
<evidence type="ECO:0000313" key="3">
    <source>
        <dbReference type="Proteomes" id="UP001583177"/>
    </source>
</evidence>
<proteinExistence type="predicted"/>
<gene>
    <name evidence="2" type="ORF">Daus18300_011672</name>
</gene>
<organism evidence="2 3">
    <name type="scientific">Diaporthe australafricana</name>
    <dbReference type="NCBI Taxonomy" id="127596"/>
    <lineage>
        <taxon>Eukaryota</taxon>
        <taxon>Fungi</taxon>
        <taxon>Dikarya</taxon>
        <taxon>Ascomycota</taxon>
        <taxon>Pezizomycotina</taxon>
        <taxon>Sordariomycetes</taxon>
        <taxon>Sordariomycetidae</taxon>
        <taxon>Diaporthales</taxon>
        <taxon>Diaporthaceae</taxon>
        <taxon>Diaporthe</taxon>
    </lineage>
</organism>
<keyword evidence="3" id="KW-1185">Reference proteome</keyword>
<comment type="caution">
    <text evidence="2">The sequence shown here is derived from an EMBL/GenBank/DDBJ whole genome shotgun (WGS) entry which is preliminary data.</text>
</comment>
<feature type="chain" id="PRO_5045130182" evidence="1">
    <location>
        <begin position="24"/>
        <end position="71"/>
    </location>
</feature>
<accession>A0ABR3W5N4</accession>
<sequence length="71" mass="7346">MKSILASLVSFFMAATLSDSASGFHVSAAVIHTPISATTVKGMTVRAVYPDDTVNIPPSVRTPNGTNPADI</sequence>